<keyword evidence="1" id="KW-0813">Transport</keyword>
<evidence type="ECO:0000256" key="3">
    <source>
        <dbReference type="ARBA" id="ARBA00022840"/>
    </source>
</evidence>
<evidence type="ECO:0000259" key="4">
    <source>
        <dbReference type="PROSITE" id="PS50893"/>
    </source>
</evidence>
<dbReference type="InterPro" id="IPR003439">
    <property type="entry name" value="ABC_transporter-like_ATP-bd"/>
</dbReference>
<dbReference type="InterPro" id="IPR003593">
    <property type="entry name" value="AAA+_ATPase"/>
</dbReference>
<dbReference type="Gene3D" id="3.40.50.300">
    <property type="entry name" value="P-loop containing nucleotide triphosphate hydrolases"/>
    <property type="match status" value="1"/>
</dbReference>
<evidence type="ECO:0000256" key="2">
    <source>
        <dbReference type="ARBA" id="ARBA00022741"/>
    </source>
</evidence>
<name>A0ABZ2N8S8_9BACI</name>
<organism evidence="5 6">
    <name type="scientific">Bacillus kandeliae</name>
    <dbReference type="NCBI Taxonomy" id="3129297"/>
    <lineage>
        <taxon>Bacteria</taxon>
        <taxon>Bacillati</taxon>
        <taxon>Bacillota</taxon>
        <taxon>Bacilli</taxon>
        <taxon>Bacillales</taxon>
        <taxon>Bacillaceae</taxon>
        <taxon>Bacillus</taxon>
    </lineage>
</organism>
<dbReference type="PANTHER" id="PTHR42939:SF1">
    <property type="entry name" value="ABC TRANSPORTER ATP-BINDING PROTEIN ALBC-RELATED"/>
    <property type="match status" value="1"/>
</dbReference>
<keyword evidence="3 5" id="KW-0067">ATP-binding</keyword>
<dbReference type="RefSeq" id="WP_338753660.1">
    <property type="nucleotide sequence ID" value="NZ_CP147404.1"/>
</dbReference>
<dbReference type="PROSITE" id="PS50893">
    <property type="entry name" value="ABC_TRANSPORTER_2"/>
    <property type="match status" value="1"/>
</dbReference>
<dbReference type="Proteomes" id="UP001387364">
    <property type="component" value="Chromosome"/>
</dbReference>
<dbReference type="GO" id="GO:0005524">
    <property type="term" value="F:ATP binding"/>
    <property type="evidence" value="ECO:0007669"/>
    <property type="project" value="UniProtKB-KW"/>
</dbReference>
<accession>A0ABZ2N8S8</accession>
<dbReference type="EMBL" id="CP147404">
    <property type="protein sequence ID" value="WXB94068.1"/>
    <property type="molecule type" value="Genomic_DNA"/>
</dbReference>
<dbReference type="Pfam" id="PF00005">
    <property type="entry name" value="ABC_tran"/>
    <property type="match status" value="1"/>
</dbReference>
<evidence type="ECO:0000256" key="1">
    <source>
        <dbReference type="ARBA" id="ARBA00022448"/>
    </source>
</evidence>
<dbReference type="InterPro" id="IPR027417">
    <property type="entry name" value="P-loop_NTPase"/>
</dbReference>
<feature type="domain" description="ABC transporter" evidence="4">
    <location>
        <begin position="4"/>
        <end position="229"/>
    </location>
</feature>
<keyword evidence="2" id="KW-0547">Nucleotide-binding</keyword>
<dbReference type="InterPro" id="IPR051782">
    <property type="entry name" value="ABC_Transporter_VariousFunc"/>
</dbReference>
<dbReference type="PANTHER" id="PTHR42939">
    <property type="entry name" value="ABC TRANSPORTER ATP-BINDING PROTEIN ALBC-RELATED"/>
    <property type="match status" value="1"/>
</dbReference>
<sequence length="294" mass="33220">MNIVQCTNVTKAFGQSKALNNLSFEIEENKITGLIGRNGAGKTTLLKIISGFIKQTSGEIQVFSEQPFNSLFVSANSIFIDDHMSLPPTLNLEEILTVAANFYEHWDQELANRLVDYFVFDRKQHHDNLSKGKKHTFNMILGLSSRCALTIFDEPATGMDAAVRKDFYRALLKDYLIYPRTIIISTHYLDEIEDLLEDVLLIHAGEKYFHIPMIDLKEWAIGVRGKTADVMEWIKDKEVIHQQSISIDSQYAVLRNKDIPSNLPAGMTVSAVRPSDVCVYLTNNTKGGIDDVFN</sequence>
<reference evidence="5 6" key="1">
    <citation type="submission" date="2024-02" db="EMBL/GenBank/DDBJ databases">
        <title>Seven novel Bacillus-like species.</title>
        <authorList>
            <person name="Liu G."/>
        </authorList>
    </citation>
    <scope>NUCLEOTIDE SEQUENCE [LARGE SCALE GENOMIC DNA]</scope>
    <source>
        <strain evidence="5 6">FJAT-52991</strain>
    </source>
</reference>
<gene>
    <name evidence="5" type="ORF">WDJ61_05420</name>
</gene>
<protein>
    <submittedName>
        <fullName evidence="5">ABC transporter ATP-binding protein</fullName>
    </submittedName>
</protein>
<proteinExistence type="predicted"/>
<keyword evidence="6" id="KW-1185">Reference proteome</keyword>
<evidence type="ECO:0000313" key="5">
    <source>
        <dbReference type="EMBL" id="WXB94068.1"/>
    </source>
</evidence>
<dbReference type="SUPFAM" id="SSF52540">
    <property type="entry name" value="P-loop containing nucleoside triphosphate hydrolases"/>
    <property type="match status" value="1"/>
</dbReference>
<evidence type="ECO:0000313" key="6">
    <source>
        <dbReference type="Proteomes" id="UP001387364"/>
    </source>
</evidence>
<dbReference type="SMART" id="SM00382">
    <property type="entry name" value="AAA"/>
    <property type="match status" value="1"/>
</dbReference>
<dbReference type="CDD" id="cd03230">
    <property type="entry name" value="ABC_DR_subfamily_A"/>
    <property type="match status" value="1"/>
</dbReference>